<reference evidence="3" key="1">
    <citation type="submission" date="2016-07" db="EMBL/GenBank/DDBJ databases">
        <title>Nontailed viruses are major unrecognized killers of bacteria in the ocean.</title>
        <authorList>
            <person name="Kauffman K."/>
            <person name="Hussain F."/>
            <person name="Yang J."/>
            <person name="Arevalo P."/>
            <person name="Brown J."/>
            <person name="Cutler M."/>
            <person name="Kelly L."/>
            <person name="Polz M.F."/>
        </authorList>
    </citation>
    <scope>NUCLEOTIDE SEQUENCE [LARGE SCALE GENOMIC DNA]</scope>
    <source>
        <strain evidence="3">10N.222.48.A2</strain>
    </source>
</reference>
<dbReference type="AlphaFoldDB" id="A0A2N7NKS0"/>
<dbReference type="RefSeq" id="WP_102257651.1">
    <property type="nucleotide sequence ID" value="NZ_MDBP01000034.1"/>
</dbReference>
<name>A0A2N7NKS0_9VIBR</name>
<evidence type="ECO:0000313" key="1">
    <source>
        <dbReference type="EMBL" id="PMP15611.1"/>
    </source>
</evidence>
<accession>A0A2N7NKS0</accession>
<dbReference type="Proteomes" id="UP000308018">
    <property type="component" value="Unassembled WGS sequence"/>
</dbReference>
<gene>
    <name evidence="1" type="ORF">BCS92_08850</name>
    <name evidence="2" type="ORF">FC057_14405</name>
</gene>
<protein>
    <submittedName>
        <fullName evidence="1">Uncharacterized protein</fullName>
    </submittedName>
</protein>
<proteinExistence type="predicted"/>
<dbReference type="EMBL" id="MDBP01000034">
    <property type="protein sequence ID" value="PMP15611.1"/>
    <property type="molecule type" value="Genomic_DNA"/>
</dbReference>
<comment type="caution">
    <text evidence="1">The sequence shown here is derived from an EMBL/GenBank/DDBJ whole genome shotgun (WGS) entry which is preliminary data.</text>
</comment>
<evidence type="ECO:0000313" key="4">
    <source>
        <dbReference type="Proteomes" id="UP000308018"/>
    </source>
</evidence>
<reference evidence="1" key="2">
    <citation type="submission" date="2016-07" db="EMBL/GenBank/DDBJ databases">
        <authorList>
            <person name="Wan K."/>
            <person name="Booth B."/>
            <person name="Spirohn K."/>
            <person name="Hao T."/>
            <person name="Hu Y."/>
            <person name="Calderwood M."/>
            <person name="Hill D."/>
            <person name="Mohr S."/>
            <person name="Vidal M."/>
            <person name="Celniker S."/>
            <person name="Perrimon N."/>
        </authorList>
    </citation>
    <scope>NUCLEOTIDE SEQUENCE</scope>
    <source>
        <strain evidence="1">10N.222.48.A2</strain>
    </source>
</reference>
<sequence length="59" mass="6832">MKPDRIVLYSEYGYEYTGNYFTKAIRQMVIERTSGNIVIFDDKGGVNTEGRCETVKVKF</sequence>
<dbReference type="Proteomes" id="UP000235579">
    <property type="component" value="Unassembled WGS sequence"/>
</dbReference>
<reference evidence="2 4" key="4">
    <citation type="submission" date="2019-04" db="EMBL/GenBank/DDBJ databases">
        <title>A reverse ecology approach based on a biological definition of microbial populations.</title>
        <authorList>
            <person name="Arevalo P."/>
            <person name="Vaninsberghe D."/>
            <person name="Elsherbini J."/>
            <person name="Gore J."/>
            <person name="Polz M."/>
        </authorList>
    </citation>
    <scope>NUCLEOTIDE SEQUENCE [LARGE SCALE GENOMIC DNA]</scope>
    <source>
        <strain evidence="2 4">10N.222.45.A8</strain>
    </source>
</reference>
<dbReference type="EMBL" id="SYVV01000026">
    <property type="protein sequence ID" value="TKG31331.1"/>
    <property type="molecule type" value="Genomic_DNA"/>
</dbReference>
<evidence type="ECO:0000313" key="2">
    <source>
        <dbReference type="EMBL" id="TKG31331.1"/>
    </source>
</evidence>
<organism evidence="1 3">
    <name type="scientific">Vibrio tasmaniensis</name>
    <dbReference type="NCBI Taxonomy" id="212663"/>
    <lineage>
        <taxon>Bacteria</taxon>
        <taxon>Pseudomonadati</taxon>
        <taxon>Pseudomonadota</taxon>
        <taxon>Gammaproteobacteria</taxon>
        <taxon>Vibrionales</taxon>
        <taxon>Vibrionaceae</taxon>
        <taxon>Vibrio</taxon>
    </lineage>
</organism>
<reference evidence="1" key="3">
    <citation type="journal article" date="2018" name="Nature">
        <title>A major lineage of non-tailed dsDNA viruses as unrecognized killers of marine bacteria.</title>
        <authorList>
            <person name="Kauffman K.M."/>
            <person name="Hussain F.A."/>
            <person name="Yang J."/>
            <person name="Arevalo P."/>
            <person name="Brown J.M."/>
            <person name="Chang W.K."/>
            <person name="VanInsberghe D."/>
            <person name="Elsherbini J."/>
            <person name="Sharma R.S."/>
            <person name="Cutler M.B."/>
            <person name="Kelly L."/>
            <person name="Polz M.F."/>
        </authorList>
    </citation>
    <scope>NUCLEOTIDE SEQUENCE</scope>
    <source>
        <strain evidence="1">10N.222.48.A2</strain>
    </source>
</reference>
<evidence type="ECO:0000313" key="3">
    <source>
        <dbReference type="Proteomes" id="UP000235579"/>
    </source>
</evidence>